<dbReference type="GO" id="GO:0004518">
    <property type="term" value="F:nuclease activity"/>
    <property type="evidence" value="ECO:0007669"/>
    <property type="project" value="UniProtKB-KW"/>
</dbReference>
<comment type="cofactor">
    <cofactor evidence="1">
        <name>a divalent metal cation</name>
        <dbReference type="ChEBI" id="CHEBI:60240"/>
    </cofactor>
</comment>
<evidence type="ECO:0000256" key="5">
    <source>
        <dbReference type="ARBA" id="ARBA00022723"/>
    </source>
</evidence>
<evidence type="ECO:0000256" key="6">
    <source>
        <dbReference type="ARBA" id="ARBA00022801"/>
    </source>
</evidence>
<keyword evidence="6" id="KW-0378">Hydrolase</keyword>
<name>A0A0J7MLN3_LASNI</name>
<dbReference type="PaxDb" id="67767-A0A0J7MLN3"/>
<evidence type="ECO:0000256" key="7">
    <source>
        <dbReference type="ARBA" id="ARBA00023242"/>
    </source>
</evidence>
<dbReference type="GO" id="GO:0046872">
    <property type="term" value="F:metal ion binding"/>
    <property type="evidence" value="ECO:0007669"/>
    <property type="project" value="UniProtKB-KW"/>
</dbReference>
<organism evidence="9 10">
    <name type="scientific">Lasius niger</name>
    <name type="common">Black garden ant</name>
    <dbReference type="NCBI Taxonomy" id="67767"/>
    <lineage>
        <taxon>Eukaryota</taxon>
        <taxon>Metazoa</taxon>
        <taxon>Ecdysozoa</taxon>
        <taxon>Arthropoda</taxon>
        <taxon>Hexapoda</taxon>
        <taxon>Insecta</taxon>
        <taxon>Pterygota</taxon>
        <taxon>Neoptera</taxon>
        <taxon>Endopterygota</taxon>
        <taxon>Hymenoptera</taxon>
        <taxon>Apocrita</taxon>
        <taxon>Aculeata</taxon>
        <taxon>Formicoidea</taxon>
        <taxon>Formicidae</taxon>
        <taxon>Formicinae</taxon>
        <taxon>Lasius</taxon>
        <taxon>Lasius</taxon>
    </lineage>
</organism>
<evidence type="ECO:0000313" key="9">
    <source>
        <dbReference type="EMBL" id="KMQ81545.1"/>
    </source>
</evidence>
<sequence>MFSIVLLGVCDAQYNFTIVDIGAEGSQSDGGLFNSSELGIRLQEESLHVPNSNYLPGTDVEMKYFLVGDAAFPLKPYLMKPYGGRNISHQCSVFNYRLSRARRVIENAFGILAARWRIFRRPITASVENVEKIVECAICLHNFIKKTGDRRLNLEYCSPQFVDFELPTGEL</sequence>
<dbReference type="InterPro" id="IPR045249">
    <property type="entry name" value="HARBI1-like"/>
</dbReference>
<evidence type="ECO:0000256" key="1">
    <source>
        <dbReference type="ARBA" id="ARBA00001968"/>
    </source>
</evidence>
<dbReference type="STRING" id="67767.A0A0J7MLN3"/>
<keyword evidence="7" id="KW-0539">Nucleus</keyword>
<dbReference type="PANTHER" id="PTHR22930">
    <property type="match status" value="1"/>
</dbReference>
<evidence type="ECO:0000256" key="4">
    <source>
        <dbReference type="ARBA" id="ARBA00022722"/>
    </source>
</evidence>
<evidence type="ECO:0000256" key="2">
    <source>
        <dbReference type="ARBA" id="ARBA00004123"/>
    </source>
</evidence>
<feature type="domain" description="DDE Tnp4" evidence="8">
    <location>
        <begin position="3"/>
        <end position="142"/>
    </location>
</feature>
<dbReference type="Proteomes" id="UP000036403">
    <property type="component" value="Unassembled WGS sequence"/>
</dbReference>
<proteinExistence type="inferred from homology"/>
<dbReference type="InterPro" id="IPR027806">
    <property type="entry name" value="HARBI1_dom"/>
</dbReference>
<dbReference type="PANTHER" id="PTHR22930:SF269">
    <property type="entry name" value="NUCLEASE HARBI1-LIKE PROTEIN"/>
    <property type="match status" value="1"/>
</dbReference>
<dbReference type="EMBL" id="LBMM01034378">
    <property type="protein sequence ID" value="KMQ81545.1"/>
    <property type="molecule type" value="Genomic_DNA"/>
</dbReference>
<keyword evidence="4" id="KW-0540">Nuclease</keyword>
<gene>
    <name evidence="9" type="ORF">RF55_26009</name>
</gene>
<dbReference type="OrthoDB" id="7692402at2759"/>
<evidence type="ECO:0000256" key="3">
    <source>
        <dbReference type="ARBA" id="ARBA00006958"/>
    </source>
</evidence>
<comment type="caution">
    <text evidence="9">The sequence shown here is derived from an EMBL/GenBank/DDBJ whole genome shotgun (WGS) entry which is preliminary data.</text>
</comment>
<evidence type="ECO:0000313" key="10">
    <source>
        <dbReference type="Proteomes" id="UP000036403"/>
    </source>
</evidence>
<protein>
    <submittedName>
        <fullName evidence="9">Nuclease harbi1-like protein</fullName>
    </submittedName>
</protein>
<accession>A0A0J7MLN3</accession>
<evidence type="ECO:0000259" key="8">
    <source>
        <dbReference type="Pfam" id="PF13359"/>
    </source>
</evidence>
<dbReference type="Pfam" id="PF13359">
    <property type="entry name" value="DDE_Tnp_4"/>
    <property type="match status" value="1"/>
</dbReference>
<comment type="subcellular location">
    <subcellularLocation>
        <location evidence="2">Nucleus</location>
    </subcellularLocation>
</comment>
<keyword evidence="10" id="KW-1185">Reference proteome</keyword>
<dbReference type="AlphaFoldDB" id="A0A0J7MLN3"/>
<dbReference type="GO" id="GO:0005634">
    <property type="term" value="C:nucleus"/>
    <property type="evidence" value="ECO:0007669"/>
    <property type="project" value="UniProtKB-SubCell"/>
</dbReference>
<feature type="non-terminal residue" evidence="9">
    <location>
        <position position="171"/>
    </location>
</feature>
<dbReference type="GO" id="GO:0016787">
    <property type="term" value="F:hydrolase activity"/>
    <property type="evidence" value="ECO:0007669"/>
    <property type="project" value="UniProtKB-KW"/>
</dbReference>
<comment type="similarity">
    <text evidence="3">Belongs to the HARBI1 family.</text>
</comment>
<keyword evidence="5" id="KW-0479">Metal-binding</keyword>
<reference evidence="9 10" key="1">
    <citation type="submission" date="2015-04" db="EMBL/GenBank/DDBJ databases">
        <title>Lasius niger genome sequencing.</title>
        <authorList>
            <person name="Konorov E.A."/>
            <person name="Nikitin M.A."/>
            <person name="Kirill M.V."/>
            <person name="Chang P."/>
        </authorList>
    </citation>
    <scope>NUCLEOTIDE SEQUENCE [LARGE SCALE GENOMIC DNA]</scope>
    <source>
        <tissue evidence="9">Whole</tissue>
    </source>
</reference>